<keyword evidence="7" id="KW-1015">Disulfide bond</keyword>
<evidence type="ECO:0000256" key="2">
    <source>
        <dbReference type="ARBA" id="ARBA00022475"/>
    </source>
</evidence>
<keyword evidence="3 11" id="KW-0812">Transmembrane</keyword>
<keyword evidence="2" id="KW-1003">Cell membrane</keyword>
<dbReference type="GO" id="GO:0008528">
    <property type="term" value="F:G protein-coupled peptide receptor activity"/>
    <property type="evidence" value="ECO:0007669"/>
    <property type="project" value="Ensembl"/>
</dbReference>
<dbReference type="FunCoup" id="G1L9Z6">
    <property type="interactions" value="52"/>
</dbReference>
<feature type="transmembrane region" description="Helical" evidence="13">
    <location>
        <begin position="229"/>
        <end position="252"/>
    </location>
</feature>
<feature type="transmembrane region" description="Helical" evidence="13">
    <location>
        <begin position="316"/>
        <end position="340"/>
    </location>
</feature>
<dbReference type="GO" id="GO:0005886">
    <property type="term" value="C:plasma membrane"/>
    <property type="evidence" value="ECO:0007669"/>
    <property type="project" value="UniProtKB-SubCell"/>
</dbReference>
<evidence type="ECO:0000256" key="10">
    <source>
        <dbReference type="ARBA" id="ARBA00023224"/>
    </source>
</evidence>
<evidence type="ECO:0000259" key="14">
    <source>
        <dbReference type="PROSITE" id="PS50262"/>
    </source>
</evidence>
<organism evidence="15 16">
    <name type="scientific">Ailuropoda melanoleuca</name>
    <name type="common">Giant panda</name>
    <dbReference type="NCBI Taxonomy" id="9646"/>
    <lineage>
        <taxon>Eukaryota</taxon>
        <taxon>Metazoa</taxon>
        <taxon>Chordata</taxon>
        <taxon>Craniata</taxon>
        <taxon>Vertebrata</taxon>
        <taxon>Euteleostomi</taxon>
        <taxon>Mammalia</taxon>
        <taxon>Eutheria</taxon>
        <taxon>Laurasiatheria</taxon>
        <taxon>Carnivora</taxon>
        <taxon>Caniformia</taxon>
        <taxon>Ursidae</taxon>
        <taxon>Ailuropoda</taxon>
    </lineage>
</organism>
<reference evidence="15" key="3">
    <citation type="submission" date="2025-09" db="UniProtKB">
        <authorList>
            <consortium name="Ensembl"/>
        </authorList>
    </citation>
    <scope>IDENTIFICATION</scope>
</reference>
<feature type="region of interest" description="Disordered" evidence="12">
    <location>
        <begin position="363"/>
        <end position="416"/>
    </location>
</feature>
<dbReference type="PROSITE" id="PS00237">
    <property type="entry name" value="G_PROTEIN_RECEP_F1_1"/>
    <property type="match status" value="1"/>
</dbReference>
<dbReference type="InterPro" id="IPR003905">
    <property type="entry name" value="GHS-R/MTLR"/>
</dbReference>
<evidence type="ECO:0000256" key="12">
    <source>
        <dbReference type="SAM" id="MobiDB-lite"/>
    </source>
</evidence>
<sequence>MGSPWNSSDGAEGALLPCDERLCSPFPLGALVPVTAVCLGLFAVGVSGNVVTVLLIGRYRDMRTTTNLYLGSMAVSDLLILLGLPFDLYRLWRSRPWVFGQLLCRLSLYVGEGCTYATLLHMTALSVERYLAICRPLRARVLVTRRRVRALIAALWAVALLSAGPFFFLVGVEQDPGVAAVPDLNGSRAAHPRAPHLAATVAPRGAAAAAALFSRECRPSPSQLGALRVMLWVTTAYFFLPFLCLSVLYGLIGRELWRSRGPLRGPAASGREKGHRQTVRVLLVVVLAFIVCWLPFHVGRIIYINTEDSRMMNFSQYFNIVALQLFYLSASINPILYNLISKKYRAAARKLLLARQSRQRSFCRSRDTEGDTGGGTAGYTETSANVQTSSTSMAKRVASSHDAGTSGKTGLWGNKD</sequence>
<evidence type="ECO:0000313" key="15">
    <source>
        <dbReference type="Ensembl" id="ENSAMEP00000003719.2"/>
    </source>
</evidence>
<evidence type="ECO:0000313" key="16">
    <source>
        <dbReference type="Proteomes" id="UP000008912"/>
    </source>
</evidence>
<evidence type="ECO:0000256" key="4">
    <source>
        <dbReference type="ARBA" id="ARBA00022989"/>
    </source>
</evidence>
<dbReference type="GeneTree" id="ENSGT01120000271823"/>
<dbReference type="InterPro" id="IPR000276">
    <property type="entry name" value="GPCR_Rhodpsn"/>
</dbReference>
<evidence type="ECO:0000256" key="3">
    <source>
        <dbReference type="ARBA" id="ARBA00022692"/>
    </source>
</evidence>
<dbReference type="PROSITE" id="PS50262">
    <property type="entry name" value="G_PROTEIN_RECEP_F1_2"/>
    <property type="match status" value="1"/>
</dbReference>
<dbReference type="AlphaFoldDB" id="G1L9Z6"/>
<dbReference type="CDD" id="cd15132">
    <property type="entry name" value="7tmA_motilin_R"/>
    <property type="match status" value="1"/>
</dbReference>
<dbReference type="PANTHER" id="PTHR24243:SF3">
    <property type="entry name" value="MOTILIN RECEPTOR"/>
    <property type="match status" value="1"/>
</dbReference>
<dbReference type="GO" id="GO:0005829">
    <property type="term" value="C:cytosol"/>
    <property type="evidence" value="ECO:0007669"/>
    <property type="project" value="Ensembl"/>
</dbReference>
<comment type="similarity">
    <text evidence="11">Belongs to the G-protein coupled receptor 1 family.</text>
</comment>
<dbReference type="PRINTS" id="PR01417">
    <property type="entry name" value="GHSRECEPTOR"/>
</dbReference>
<feature type="domain" description="G-protein coupled receptors family 1 profile" evidence="14">
    <location>
        <begin position="48"/>
        <end position="337"/>
    </location>
</feature>
<proteinExistence type="inferred from homology"/>
<reference evidence="15" key="2">
    <citation type="submission" date="2025-08" db="UniProtKB">
        <authorList>
            <consortium name="Ensembl"/>
        </authorList>
    </citation>
    <scope>IDENTIFICATION</scope>
</reference>
<feature type="transmembrane region" description="Helical" evidence="13">
    <location>
        <begin position="68"/>
        <end position="86"/>
    </location>
</feature>
<evidence type="ECO:0000256" key="1">
    <source>
        <dbReference type="ARBA" id="ARBA00004651"/>
    </source>
</evidence>
<evidence type="ECO:0000256" key="8">
    <source>
        <dbReference type="ARBA" id="ARBA00023170"/>
    </source>
</evidence>
<keyword evidence="10 11" id="KW-0807">Transducer</keyword>
<dbReference type="InParanoid" id="G1L9Z6"/>
<dbReference type="GO" id="GO:0042562">
    <property type="term" value="F:hormone binding"/>
    <property type="evidence" value="ECO:0007669"/>
    <property type="project" value="Ensembl"/>
</dbReference>
<reference evidence="15 16" key="1">
    <citation type="journal article" date="2010" name="Nature">
        <title>The sequence and de novo assembly of the giant panda genome.</title>
        <authorList>
            <person name="Li R."/>
            <person name="Fan W."/>
            <person name="Tian G."/>
            <person name="Zhu H."/>
            <person name="He L."/>
            <person name="Cai J."/>
            <person name="Huang Q."/>
            <person name="Cai Q."/>
            <person name="Li B."/>
            <person name="Bai Y."/>
            <person name="Zhang Z."/>
            <person name="Zhang Y."/>
            <person name="Wang W."/>
            <person name="Li J."/>
            <person name="Wei F."/>
            <person name="Li H."/>
            <person name="Jian M."/>
            <person name="Li J."/>
            <person name="Zhang Z."/>
            <person name="Nielsen R."/>
            <person name="Li D."/>
            <person name="Gu W."/>
            <person name="Yang Z."/>
            <person name="Xuan Z."/>
            <person name="Ryder O.A."/>
            <person name="Leung F.C."/>
            <person name="Zhou Y."/>
            <person name="Cao J."/>
            <person name="Sun X."/>
            <person name="Fu Y."/>
            <person name="Fang X."/>
            <person name="Guo X."/>
            <person name="Wang B."/>
            <person name="Hou R."/>
            <person name="Shen F."/>
            <person name="Mu B."/>
            <person name="Ni P."/>
            <person name="Lin R."/>
            <person name="Qian W."/>
            <person name="Wang G."/>
            <person name="Yu C."/>
            <person name="Nie W."/>
            <person name="Wang J."/>
            <person name="Wu Z."/>
            <person name="Liang H."/>
            <person name="Min J."/>
            <person name="Wu Q."/>
            <person name="Cheng S."/>
            <person name="Ruan J."/>
            <person name="Wang M."/>
            <person name="Shi Z."/>
            <person name="Wen M."/>
            <person name="Liu B."/>
            <person name="Ren X."/>
            <person name="Zheng H."/>
            <person name="Dong D."/>
            <person name="Cook K."/>
            <person name="Shan G."/>
            <person name="Zhang H."/>
            <person name="Kosiol C."/>
            <person name="Xie X."/>
            <person name="Lu Z."/>
            <person name="Zheng H."/>
            <person name="Li Y."/>
            <person name="Steiner C.C."/>
            <person name="Lam T.T."/>
            <person name="Lin S."/>
            <person name="Zhang Q."/>
            <person name="Li G."/>
            <person name="Tian J."/>
            <person name="Gong T."/>
            <person name="Liu H."/>
            <person name="Zhang D."/>
            <person name="Fang L."/>
            <person name="Ye C."/>
            <person name="Zhang J."/>
            <person name="Hu W."/>
            <person name="Xu A."/>
            <person name="Ren Y."/>
            <person name="Zhang G."/>
            <person name="Bruford M.W."/>
            <person name="Li Q."/>
            <person name="Ma L."/>
            <person name="Guo Y."/>
            <person name="An N."/>
            <person name="Hu Y."/>
            <person name="Zheng Y."/>
            <person name="Shi Y."/>
            <person name="Li Z."/>
            <person name="Liu Q."/>
            <person name="Chen Y."/>
            <person name="Zhao J."/>
            <person name="Qu N."/>
            <person name="Zhao S."/>
            <person name="Tian F."/>
            <person name="Wang X."/>
            <person name="Wang H."/>
            <person name="Xu L."/>
            <person name="Liu X."/>
            <person name="Vinar T."/>
            <person name="Wang Y."/>
            <person name="Lam T.W."/>
            <person name="Yiu S.M."/>
            <person name="Liu S."/>
            <person name="Zhang H."/>
            <person name="Li D."/>
            <person name="Huang Y."/>
            <person name="Wang X."/>
            <person name="Yang G."/>
            <person name="Jiang Z."/>
            <person name="Wang J."/>
            <person name="Qin N."/>
            <person name="Li L."/>
            <person name="Li J."/>
            <person name="Bolund L."/>
            <person name="Kristiansen K."/>
            <person name="Wong G.K."/>
            <person name="Olson M."/>
            <person name="Zhang X."/>
            <person name="Li S."/>
            <person name="Yang H."/>
            <person name="Wang J."/>
            <person name="Wang J."/>
        </authorList>
    </citation>
    <scope>NUCLEOTIDE SEQUENCE [LARGE SCALE GENOMIC DNA]</scope>
</reference>
<dbReference type="PANTHER" id="PTHR24243">
    <property type="entry name" value="G-PROTEIN COUPLED RECEPTOR"/>
    <property type="match status" value="1"/>
</dbReference>
<evidence type="ECO:0000256" key="9">
    <source>
        <dbReference type="ARBA" id="ARBA00023180"/>
    </source>
</evidence>
<keyword evidence="9" id="KW-0325">Glycoprotein</keyword>
<keyword evidence="5 11" id="KW-0297">G-protein coupled receptor</keyword>
<feature type="transmembrane region" description="Helical" evidence="13">
    <location>
        <begin position="148"/>
        <end position="168"/>
    </location>
</feature>
<gene>
    <name evidence="15" type="primary">MLNR</name>
</gene>
<accession>G1L9Z6</accession>
<comment type="subcellular location">
    <subcellularLocation>
        <location evidence="1">Cell membrane</location>
        <topology evidence="1">Multi-pass membrane protein</topology>
    </subcellularLocation>
</comment>
<keyword evidence="4 13" id="KW-1133">Transmembrane helix</keyword>
<dbReference type="PRINTS" id="PR00237">
    <property type="entry name" value="GPCRRHODOPSN"/>
</dbReference>
<evidence type="ECO:0000256" key="5">
    <source>
        <dbReference type="ARBA" id="ARBA00023040"/>
    </source>
</evidence>
<keyword evidence="6 13" id="KW-0472">Membrane</keyword>
<dbReference type="Proteomes" id="UP000008912">
    <property type="component" value="Unassembled WGS sequence"/>
</dbReference>
<feature type="transmembrane region" description="Helical" evidence="13">
    <location>
        <begin position="106"/>
        <end position="127"/>
    </location>
</feature>
<name>G1L9Z6_AILME</name>
<dbReference type="Gene3D" id="1.20.1070.10">
    <property type="entry name" value="Rhodopsin 7-helix transmembrane proteins"/>
    <property type="match status" value="1"/>
</dbReference>
<dbReference type="SMART" id="SM01381">
    <property type="entry name" value="7TM_GPCR_Srsx"/>
    <property type="match status" value="1"/>
</dbReference>
<dbReference type="Ensembl" id="ENSAMET00000003867.2">
    <property type="protein sequence ID" value="ENSAMEP00000003719.2"/>
    <property type="gene ID" value="ENSAMEG00000003522.2"/>
</dbReference>
<dbReference type="Pfam" id="PF00001">
    <property type="entry name" value="7tm_1"/>
    <property type="match status" value="2"/>
</dbReference>
<dbReference type="SUPFAM" id="SSF81321">
    <property type="entry name" value="Family A G protein-coupled receptor-like"/>
    <property type="match status" value="1"/>
</dbReference>
<evidence type="ECO:0000256" key="11">
    <source>
        <dbReference type="RuleBase" id="RU000688"/>
    </source>
</evidence>
<evidence type="ECO:0000256" key="13">
    <source>
        <dbReference type="SAM" id="Phobius"/>
    </source>
</evidence>
<keyword evidence="16" id="KW-1185">Reference proteome</keyword>
<evidence type="ECO:0000256" key="7">
    <source>
        <dbReference type="ARBA" id="ARBA00023157"/>
    </source>
</evidence>
<keyword evidence="8 11" id="KW-0675">Receptor</keyword>
<feature type="transmembrane region" description="Helical" evidence="13">
    <location>
        <begin position="281"/>
        <end position="304"/>
    </location>
</feature>
<dbReference type="InterPro" id="IPR017452">
    <property type="entry name" value="GPCR_Rhodpsn_7TM"/>
</dbReference>
<feature type="transmembrane region" description="Helical" evidence="13">
    <location>
        <begin position="30"/>
        <end position="56"/>
    </location>
</feature>
<evidence type="ECO:0000256" key="6">
    <source>
        <dbReference type="ARBA" id="ARBA00023136"/>
    </source>
</evidence>
<protein>
    <submittedName>
        <fullName evidence="15">Motilin receptor</fullName>
    </submittedName>
</protein>